<proteinExistence type="predicted"/>
<reference evidence="1 2" key="1">
    <citation type="submission" date="2020-08" db="EMBL/GenBank/DDBJ databases">
        <title>Genomic Encyclopedia of Type Strains, Phase IV (KMG-IV): sequencing the most valuable type-strain genomes for metagenomic binning, comparative biology and taxonomic classification.</title>
        <authorList>
            <person name="Goeker M."/>
        </authorList>
    </citation>
    <scope>NUCLEOTIDE SEQUENCE [LARGE SCALE GENOMIC DNA]</scope>
    <source>
        <strain evidence="1 2">DSM 19331</strain>
    </source>
</reference>
<accession>A0A7W6BG16</accession>
<evidence type="ECO:0000313" key="1">
    <source>
        <dbReference type="EMBL" id="MBB3917715.1"/>
    </source>
</evidence>
<organism evidence="1 2">
    <name type="scientific">Rhizobium fabae</name>
    <dbReference type="NCBI Taxonomy" id="573179"/>
    <lineage>
        <taxon>Bacteria</taxon>
        <taxon>Pseudomonadati</taxon>
        <taxon>Pseudomonadota</taxon>
        <taxon>Alphaproteobacteria</taxon>
        <taxon>Hyphomicrobiales</taxon>
        <taxon>Rhizobiaceae</taxon>
        <taxon>Rhizobium/Agrobacterium group</taxon>
        <taxon>Rhizobium</taxon>
    </lineage>
</organism>
<dbReference type="EMBL" id="JACIDG010000014">
    <property type="protein sequence ID" value="MBB3917715.1"/>
    <property type="molecule type" value="Genomic_DNA"/>
</dbReference>
<gene>
    <name evidence="1" type="ORF">GGQ65_005034</name>
</gene>
<comment type="caution">
    <text evidence="1">The sequence shown here is derived from an EMBL/GenBank/DDBJ whole genome shotgun (WGS) entry which is preliminary data.</text>
</comment>
<dbReference type="Proteomes" id="UP000545490">
    <property type="component" value="Unassembled WGS sequence"/>
</dbReference>
<dbReference type="AlphaFoldDB" id="A0A7W6BG16"/>
<name>A0A7W6BG16_9HYPH</name>
<evidence type="ECO:0000313" key="2">
    <source>
        <dbReference type="Proteomes" id="UP000545490"/>
    </source>
</evidence>
<protein>
    <submittedName>
        <fullName evidence="1">Uncharacterized protein</fullName>
    </submittedName>
</protein>
<sequence length="81" mass="9377">MTLGEIVDQHRLRLSDESVGVRRSWEEMFRYTLRQYPKDTPLEAFDLVSLAKRLAASGMQDQIVAGYIKRWQTLLAQTSTC</sequence>